<feature type="signal peptide" evidence="1">
    <location>
        <begin position="1"/>
        <end position="15"/>
    </location>
</feature>
<evidence type="ECO:0000313" key="2">
    <source>
        <dbReference type="EMBL" id="KAK4013725.1"/>
    </source>
</evidence>
<comment type="caution">
    <text evidence="2">The sequence shown here is derived from an EMBL/GenBank/DDBJ whole genome shotgun (WGS) entry which is preliminary data.</text>
</comment>
<organism evidence="2 3">
    <name type="scientific">Daphnia magna</name>
    <dbReference type="NCBI Taxonomy" id="35525"/>
    <lineage>
        <taxon>Eukaryota</taxon>
        <taxon>Metazoa</taxon>
        <taxon>Ecdysozoa</taxon>
        <taxon>Arthropoda</taxon>
        <taxon>Crustacea</taxon>
        <taxon>Branchiopoda</taxon>
        <taxon>Diplostraca</taxon>
        <taxon>Cladocera</taxon>
        <taxon>Anomopoda</taxon>
        <taxon>Daphniidae</taxon>
        <taxon>Daphnia</taxon>
    </lineage>
</organism>
<sequence>MKLFVIASVLAVAAAGKNAGRGLFGIVNSSNCLTRTSPTTVCSLFISPRSGYASLASLALVILAIGWQDDNLHFVLMAAFVRTLIRWDANQTSTKYGHSIGRMTMCLVRSLESQVIGACLRNLITSGYPLIGA</sequence>
<keyword evidence="3" id="KW-1185">Reference proteome</keyword>
<reference evidence="2 3" key="1">
    <citation type="journal article" date="2023" name="Nucleic Acids Res.">
        <title>The hologenome of Daphnia magna reveals possible DNA methylation and microbiome-mediated evolution of the host genome.</title>
        <authorList>
            <person name="Chaturvedi A."/>
            <person name="Li X."/>
            <person name="Dhandapani V."/>
            <person name="Marshall H."/>
            <person name="Kissane S."/>
            <person name="Cuenca-Cambronero M."/>
            <person name="Asole G."/>
            <person name="Calvet F."/>
            <person name="Ruiz-Romero M."/>
            <person name="Marangio P."/>
            <person name="Guigo R."/>
            <person name="Rago D."/>
            <person name="Mirbahai L."/>
            <person name="Eastwood N."/>
            <person name="Colbourne J.K."/>
            <person name="Zhou J."/>
            <person name="Mallon E."/>
            <person name="Orsini L."/>
        </authorList>
    </citation>
    <scope>NUCLEOTIDE SEQUENCE [LARGE SCALE GENOMIC DNA]</scope>
    <source>
        <strain evidence="2">LRV0_1</strain>
    </source>
</reference>
<accession>A0ABQ9ZLA1</accession>
<protein>
    <recommendedName>
        <fullName evidence="4">Secreted protein</fullName>
    </recommendedName>
</protein>
<evidence type="ECO:0000313" key="3">
    <source>
        <dbReference type="Proteomes" id="UP001234178"/>
    </source>
</evidence>
<evidence type="ECO:0000256" key="1">
    <source>
        <dbReference type="SAM" id="SignalP"/>
    </source>
</evidence>
<proteinExistence type="predicted"/>
<dbReference type="Proteomes" id="UP001234178">
    <property type="component" value="Unassembled WGS sequence"/>
</dbReference>
<keyword evidence="1" id="KW-0732">Signal</keyword>
<dbReference type="EMBL" id="JAOYFB010000004">
    <property type="protein sequence ID" value="KAK4013725.1"/>
    <property type="molecule type" value="Genomic_DNA"/>
</dbReference>
<evidence type="ECO:0008006" key="4">
    <source>
        <dbReference type="Google" id="ProtNLM"/>
    </source>
</evidence>
<feature type="chain" id="PRO_5045242485" description="Secreted protein" evidence="1">
    <location>
        <begin position="16"/>
        <end position="133"/>
    </location>
</feature>
<name>A0ABQ9ZLA1_9CRUS</name>
<gene>
    <name evidence="2" type="ORF">OUZ56_026277</name>
</gene>